<dbReference type="Pfam" id="PF07873">
    <property type="entry name" value="YabP"/>
    <property type="match status" value="1"/>
</dbReference>
<dbReference type="STRING" id="94869.SAMN04488529_10897"/>
<dbReference type="Proteomes" id="UP000198597">
    <property type="component" value="Unassembled WGS sequence"/>
</dbReference>
<reference evidence="1 2" key="1">
    <citation type="submission" date="2016-10" db="EMBL/GenBank/DDBJ databases">
        <authorList>
            <person name="de Groot N.N."/>
        </authorList>
    </citation>
    <scope>NUCLEOTIDE SEQUENCE [LARGE SCALE GENOMIC DNA]</scope>
    <source>
        <strain evidence="1 2">DSM 12272</strain>
    </source>
</reference>
<evidence type="ECO:0000313" key="2">
    <source>
        <dbReference type="Proteomes" id="UP000198597"/>
    </source>
</evidence>
<evidence type="ECO:0000313" key="1">
    <source>
        <dbReference type="EMBL" id="SDP58341.1"/>
    </source>
</evidence>
<organism evidence="1 2">
    <name type="scientific">Clostridium gasigenes</name>
    <dbReference type="NCBI Taxonomy" id="94869"/>
    <lineage>
        <taxon>Bacteria</taxon>
        <taxon>Bacillati</taxon>
        <taxon>Bacillota</taxon>
        <taxon>Clostridia</taxon>
        <taxon>Eubacteriales</taxon>
        <taxon>Clostridiaceae</taxon>
        <taxon>Clostridium</taxon>
    </lineage>
</organism>
<keyword evidence="2" id="KW-1185">Reference proteome</keyword>
<dbReference type="OrthoDB" id="2989236at2"/>
<name>A0A1H0TWS5_9CLOT</name>
<gene>
    <name evidence="1" type="ORF">SAMN04488529_10897</name>
</gene>
<dbReference type="NCBIfam" id="TIGR02856">
    <property type="entry name" value="spore_yqfC"/>
    <property type="match status" value="1"/>
</dbReference>
<dbReference type="AlphaFoldDB" id="A0A1H0TWS5"/>
<dbReference type="RefSeq" id="WP_089970718.1">
    <property type="nucleotide sequence ID" value="NZ_CP071376.1"/>
</dbReference>
<dbReference type="GeneID" id="65308002"/>
<dbReference type="InterPro" id="IPR022477">
    <property type="entry name" value="Spore_YqfC"/>
</dbReference>
<accession>A0A1H0TWS5</accession>
<sequence length="92" mass="10564">MEEKLNKSREIIIEKFDLPKDVILDVPKIIVIGDREITIENHKGIIVFERNIIKINSRFGPITINGENFEILYIGSSTTTISGKFKSIAYER</sequence>
<dbReference type="EMBL" id="FNJM01000008">
    <property type="protein sequence ID" value="SDP58341.1"/>
    <property type="molecule type" value="Genomic_DNA"/>
</dbReference>
<dbReference type="InterPro" id="IPR022476">
    <property type="entry name" value="Spore_YabP/YqfC"/>
</dbReference>
<protein>
    <submittedName>
        <fullName evidence="1">Sporulation protein YqfC</fullName>
    </submittedName>
</protein>
<proteinExistence type="predicted"/>